<dbReference type="AlphaFoldDB" id="A0A9W5S0K8"/>
<keyword evidence="1" id="KW-0812">Transmembrane</keyword>
<proteinExistence type="predicted"/>
<dbReference type="Pfam" id="PF11085">
    <property type="entry name" value="YqhR"/>
    <property type="match status" value="1"/>
</dbReference>
<dbReference type="Proteomes" id="UP000053750">
    <property type="component" value="Unassembled WGS sequence"/>
</dbReference>
<comment type="caution">
    <text evidence="2">The sequence shown here is derived from an EMBL/GenBank/DDBJ whole genome shotgun (WGS) entry which is preliminary data.</text>
</comment>
<gene>
    <name evidence="2" type="ORF">BG53_05690</name>
</gene>
<evidence type="ECO:0000313" key="3">
    <source>
        <dbReference type="Proteomes" id="UP000053750"/>
    </source>
</evidence>
<reference evidence="2 3" key="1">
    <citation type="submission" date="2014-02" db="EMBL/GenBank/DDBJ databases">
        <title>Genome sequence of Paenibacillus darwinianus reveals adaptive mechanisms for survival in Antarctic soils.</title>
        <authorList>
            <person name="Dsouza M."/>
            <person name="Taylor M.W."/>
            <person name="Turner S.J."/>
            <person name="Aislabie J."/>
        </authorList>
    </citation>
    <scope>NUCLEOTIDE SEQUENCE [LARGE SCALE GENOMIC DNA]</scope>
    <source>
        <strain evidence="2 3">CE1</strain>
    </source>
</reference>
<dbReference type="EMBL" id="JFHU01000182">
    <property type="protein sequence ID" value="EXX86670.1"/>
    <property type="molecule type" value="Genomic_DNA"/>
</dbReference>
<evidence type="ECO:0000313" key="2">
    <source>
        <dbReference type="EMBL" id="EXX86670.1"/>
    </source>
</evidence>
<feature type="transmembrane region" description="Helical" evidence="1">
    <location>
        <begin position="105"/>
        <end position="129"/>
    </location>
</feature>
<feature type="transmembrane region" description="Helical" evidence="1">
    <location>
        <begin position="12"/>
        <end position="31"/>
    </location>
</feature>
<organism evidence="2 3">
    <name type="scientific">Paenibacillus darwinianus</name>
    <dbReference type="NCBI Taxonomy" id="1380763"/>
    <lineage>
        <taxon>Bacteria</taxon>
        <taxon>Bacillati</taxon>
        <taxon>Bacillota</taxon>
        <taxon>Bacilli</taxon>
        <taxon>Bacillales</taxon>
        <taxon>Paenibacillaceae</taxon>
        <taxon>Paenibacillus</taxon>
    </lineage>
</organism>
<dbReference type="InterPro" id="IPR024563">
    <property type="entry name" value="YqhR"/>
</dbReference>
<sequence length="144" mass="16599">MIGFYAGLIWSVFHWLVYVLKFTAVIPGYLAEPFFRRSFLQTWWGHLTGIVFFILFSIAAALLYWMLLGRLRGPWPGIIYGVLWWGVMFYALGPLSGMTSPAPRLGWNTLMTELCVHVLWGLFIGYSIAFEFHDEASREPLKAQ</sequence>
<name>A0A9W5S0K8_9BACL</name>
<keyword evidence="3" id="KW-1185">Reference proteome</keyword>
<protein>
    <submittedName>
        <fullName evidence="2">Membrane protein</fullName>
    </submittedName>
</protein>
<feature type="transmembrane region" description="Helical" evidence="1">
    <location>
        <begin position="43"/>
        <end position="67"/>
    </location>
</feature>
<accession>A0A9W5S0K8</accession>
<evidence type="ECO:0000256" key="1">
    <source>
        <dbReference type="SAM" id="Phobius"/>
    </source>
</evidence>
<feature type="transmembrane region" description="Helical" evidence="1">
    <location>
        <begin position="73"/>
        <end position="93"/>
    </location>
</feature>
<keyword evidence="1" id="KW-0472">Membrane</keyword>
<keyword evidence="1" id="KW-1133">Transmembrane helix</keyword>